<evidence type="ECO:0000256" key="1">
    <source>
        <dbReference type="SAM" id="MobiDB-lite"/>
    </source>
</evidence>
<feature type="non-terminal residue" evidence="2">
    <location>
        <position position="1"/>
    </location>
</feature>
<organism evidence="2 3">
    <name type="scientific">Gigaspora margarita</name>
    <dbReference type="NCBI Taxonomy" id="4874"/>
    <lineage>
        <taxon>Eukaryota</taxon>
        <taxon>Fungi</taxon>
        <taxon>Fungi incertae sedis</taxon>
        <taxon>Mucoromycota</taxon>
        <taxon>Glomeromycotina</taxon>
        <taxon>Glomeromycetes</taxon>
        <taxon>Diversisporales</taxon>
        <taxon>Gigasporaceae</taxon>
        <taxon>Gigaspora</taxon>
    </lineage>
</organism>
<sequence length="258" mass="29881">EVSSKNTANTNKLLLTMLVANDNQDKNRNTSTLLEAKEIEFSPEENGQLVQSPSNQLMILSQKTSQNEVLNLEQLNEDNDKASNITINGEDTTGETKTKKMSYSEAVGHHQRKRTNRVIECTVDNGWAEEVKRDCHRGADNHTTATMDAARELRKIYDFYRLPKSWLNIKLQNQRTVGTDTKEKILDNIDLIQEQIIQTAESRNEFILPITDYKKVNKTIKILKETFEFNNIPTHLLQLSKLEKPNWDLFKYDYYDLD</sequence>
<comment type="caution">
    <text evidence="2">The sequence shown here is derived from an EMBL/GenBank/DDBJ whole genome shotgun (WGS) entry which is preliminary data.</text>
</comment>
<dbReference type="Proteomes" id="UP000789901">
    <property type="component" value="Unassembled WGS sequence"/>
</dbReference>
<evidence type="ECO:0000313" key="2">
    <source>
        <dbReference type="EMBL" id="CAG8735679.1"/>
    </source>
</evidence>
<feature type="region of interest" description="Disordered" evidence="1">
    <location>
        <begin position="82"/>
        <end position="111"/>
    </location>
</feature>
<dbReference type="EMBL" id="CAJVQB010009995">
    <property type="protein sequence ID" value="CAG8735679.1"/>
    <property type="molecule type" value="Genomic_DNA"/>
</dbReference>
<evidence type="ECO:0000313" key="3">
    <source>
        <dbReference type="Proteomes" id="UP000789901"/>
    </source>
</evidence>
<proteinExistence type="predicted"/>
<name>A0ABN7V618_GIGMA</name>
<accession>A0ABN7V618</accession>
<keyword evidence="3" id="KW-1185">Reference proteome</keyword>
<reference evidence="2 3" key="1">
    <citation type="submission" date="2021-06" db="EMBL/GenBank/DDBJ databases">
        <authorList>
            <person name="Kallberg Y."/>
            <person name="Tangrot J."/>
            <person name="Rosling A."/>
        </authorList>
    </citation>
    <scope>NUCLEOTIDE SEQUENCE [LARGE SCALE GENOMIC DNA]</scope>
    <source>
        <strain evidence="2 3">120-4 pot B 10/14</strain>
    </source>
</reference>
<gene>
    <name evidence="2" type="ORF">GMARGA_LOCUS14829</name>
</gene>
<protein>
    <submittedName>
        <fullName evidence="2">35566_t:CDS:1</fullName>
    </submittedName>
</protein>